<dbReference type="Proteomes" id="UP000003963">
    <property type="component" value="Unassembled WGS sequence"/>
</dbReference>
<accession>D9WW48</accession>
<protein>
    <submittedName>
        <fullName evidence="1">Uncharacterized protein</fullName>
    </submittedName>
</protein>
<name>D9WW48_9ACTN</name>
<sequence>MSAEGEDFVVRIGVYATEGDLARVVDGFRRLLDEGPEAYELAVVADQGELGELYEELPQQWRCQYPGADPGERGVWEIRVGVRADRQRMDALREALTRVVCPDPEHASPCPVPWAAGYTTGRWDVSL</sequence>
<reference evidence="1 2" key="1">
    <citation type="submission" date="2009-02" db="EMBL/GenBank/DDBJ databases">
        <title>Annotation of Streptomyces hygroscopicus strain ATCC 53653.</title>
        <authorList>
            <consortium name="The Broad Institute Genome Sequencing Platform"/>
            <consortium name="Broad Institute Microbial Sequencing Center"/>
            <person name="Fischbach M."/>
            <person name="Godfrey P."/>
            <person name="Ward D."/>
            <person name="Young S."/>
            <person name="Zeng Q."/>
            <person name="Koehrsen M."/>
            <person name="Alvarado L."/>
            <person name="Berlin A.M."/>
            <person name="Bochicchio J."/>
            <person name="Borenstein D."/>
            <person name="Chapman S.B."/>
            <person name="Chen Z."/>
            <person name="Engels R."/>
            <person name="Freedman E."/>
            <person name="Gellesch M."/>
            <person name="Goldberg J."/>
            <person name="Griggs A."/>
            <person name="Gujja S."/>
            <person name="Heilman E.R."/>
            <person name="Heiman D.I."/>
            <person name="Hepburn T.A."/>
            <person name="Howarth C."/>
            <person name="Jen D."/>
            <person name="Larson L."/>
            <person name="Lewis B."/>
            <person name="Mehta T."/>
            <person name="Park D."/>
            <person name="Pearson M."/>
            <person name="Richards J."/>
            <person name="Roberts A."/>
            <person name="Saif S."/>
            <person name="Shea T.D."/>
            <person name="Shenoy N."/>
            <person name="Sisk P."/>
            <person name="Stolte C."/>
            <person name="Sykes S.N."/>
            <person name="Thomson T."/>
            <person name="Walk T."/>
            <person name="White J."/>
            <person name="Yandava C."/>
            <person name="Straight P."/>
            <person name="Clardy J."/>
            <person name="Hung D."/>
            <person name="Kolter R."/>
            <person name="Mekalanos J."/>
            <person name="Walker S."/>
            <person name="Walsh C.T."/>
            <person name="Wieland-Brown L.C."/>
            <person name="Haas B."/>
            <person name="Nusbaum C."/>
            <person name="Birren B."/>
        </authorList>
    </citation>
    <scope>NUCLEOTIDE SEQUENCE [LARGE SCALE GENOMIC DNA]</scope>
    <source>
        <strain evidence="1 2">ATCC 53653</strain>
    </source>
</reference>
<evidence type="ECO:0000313" key="2">
    <source>
        <dbReference type="Proteomes" id="UP000003963"/>
    </source>
</evidence>
<proteinExistence type="predicted"/>
<keyword evidence="2" id="KW-1185">Reference proteome</keyword>
<gene>
    <name evidence="1" type="ORF">SSOG_06218</name>
</gene>
<dbReference type="EMBL" id="GG657754">
    <property type="protein sequence ID" value="EFL26504.1"/>
    <property type="molecule type" value="Genomic_DNA"/>
</dbReference>
<dbReference type="AlphaFoldDB" id="D9WW48"/>
<dbReference type="HOGENOM" id="CLU_1676831_0_0_11"/>
<organism evidence="1 2">
    <name type="scientific">Streptomyces himastatinicus ATCC 53653</name>
    <dbReference type="NCBI Taxonomy" id="457427"/>
    <lineage>
        <taxon>Bacteria</taxon>
        <taxon>Bacillati</taxon>
        <taxon>Actinomycetota</taxon>
        <taxon>Actinomycetes</taxon>
        <taxon>Kitasatosporales</taxon>
        <taxon>Streptomycetaceae</taxon>
        <taxon>Streptomyces</taxon>
        <taxon>Streptomyces violaceusniger group</taxon>
    </lineage>
</organism>
<evidence type="ECO:0000313" key="1">
    <source>
        <dbReference type="EMBL" id="EFL26504.1"/>
    </source>
</evidence>
<dbReference type="OrthoDB" id="4311068at2"/>